<feature type="compositionally biased region" description="Low complexity" evidence="7">
    <location>
        <begin position="393"/>
        <end position="406"/>
    </location>
</feature>
<reference evidence="9" key="1">
    <citation type="submission" date="2021-06" db="EMBL/GenBank/DDBJ databases">
        <authorList>
            <person name="Hodson N. C."/>
            <person name="Mongue J. A."/>
            <person name="Jaron S. K."/>
        </authorList>
    </citation>
    <scope>NUCLEOTIDE SEQUENCE</scope>
</reference>
<keyword evidence="10" id="KW-1185">Reference proteome</keyword>
<proteinExistence type="predicted"/>
<dbReference type="GO" id="GO:0008270">
    <property type="term" value="F:zinc ion binding"/>
    <property type="evidence" value="ECO:0007669"/>
    <property type="project" value="UniProtKB-KW"/>
</dbReference>
<dbReference type="PROSITE" id="PS50808">
    <property type="entry name" value="ZF_BED"/>
    <property type="match status" value="1"/>
</dbReference>
<feature type="region of interest" description="Disordered" evidence="7">
    <location>
        <begin position="382"/>
        <end position="444"/>
    </location>
</feature>
<keyword evidence="2" id="KW-0479">Metal-binding</keyword>
<dbReference type="InterPro" id="IPR013087">
    <property type="entry name" value="Znf_C2H2_type"/>
</dbReference>
<dbReference type="GO" id="GO:0005634">
    <property type="term" value="C:nucleus"/>
    <property type="evidence" value="ECO:0007669"/>
    <property type="project" value="UniProtKB-SubCell"/>
</dbReference>
<comment type="subcellular location">
    <subcellularLocation>
        <location evidence="1">Nucleus</location>
    </subcellularLocation>
</comment>
<evidence type="ECO:0000256" key="4">
    <source>
        <dbReference type="ARBA" id="ARBA00022833"/>
    </source>
</evidence>
<dbReference type="Proteomes" id="UP000708208">
    <property type="component" value="Unassembled WGS sequence"/>
</dbReference>
<evidence type="ECO:0000313" key="9">
    <source>
        <dbReference type="EMBL" id="CAG7724848.1"/>
    </source>
</evidence>
<dbReference type="PANTHER" id="PTHR23215:SF0">
    <property type="entry name" value="BUB3-INTERACTING AND GLEBS MOTIF-CONTAINING PROTEIN ZNF207"/>
    <property type="match status" value="1"/>
</dbReference>
<organism evidence="9 10">
    <name type="scientific">Allacma fusca</name>
    <dbReference type="NCBI Taxonomy" id="39272"/>
    <lineage>
        <taxon>Eukaryota</taxon>
        <taxon>Metazoa</taxon>
        <taxon>Ecdysozoa</taxon>
        <taxon>Arthropoda</taxon>
        <taxon>Hexapoda</taxon>
        <taxon>Collembola</taxon>
        <taxon>Symphypleona</taxon>
        <taxon>Sminthuridae</taxon>
        <taxon>Allacma</taxon>
    </lineage>
</organism>
<evidence type="ECO:0000256" key="2">
    <source>
        <dbReference type="ARBA" id="ARBA00022723"/>
    </source>
</evidence>
<keyword evidence="5" id="KW-0539">Nucleus</keyword>
<feature type="region of interest" description="Disordered" evidence="7">
    <location>
        <begin position="92"/>
        <end position="151"/>
    </location>
</feature>
<dbReference type="GO" id="GO:0003677">
    <property type="term" value="F:DNA binding"/>
    <property type="evidence" value="ECO:0007669"/>
    <property type="project" value="InterPro"/>
</dbReference>
<dbReference type="EMBL" id="CAJVCH010114503">
    <property type="protein sequence ID" value="CAG7724848.1"/>
    <property type="molecule type" value="Genomic_DNA"/>
</dbReference>
<evidence type="ECO:0000256" key="5">
    <source>
        <dbReference type="ARBA" id="ARBA00023242"/>
    </source>
</evidence>
<name>A0A8J2NZ93_9HEXA</name>
<evidence type="ECO:0000256" key="6">
    <source>
        <dbReference type="PROSITE-ProRule" id="PRU00027"/>
    </source>
</evidence>
<dbReference type="PANTHER" id="PTHR23215">
    <property type="entry name" value="ZINC FINGER PROTEIN 207"/>
    <property type="match status" value="1"/>
</dbReference>
<keyword evidence="3 6" id="KW-0863">Zinc-finger</keyword>
<feature type="domain" description="BED-type" evidence="8">
    <location>
        <begin position="6"/>
        <end position="65"/>
    </location>
</feature>
<feature type="compositionally biased region" description="Polar residues" evidence="7">
    <location>
        <begin position="428"/>
        <end position="444"/>
    </location>
</feature>
<dbReference type="InterPro" id="IPR003656">
    <property type="entry name" value="Znf_BED"/>
</dbReference>
<evidence type="ECO:0000256" key="1">
    <source>
        <dbReference type="ARBA" id="ARBA00004123"/>
    </source>
</evidence>
<dbReference type="AlphaFoldDB" id="A0A8J2NZ93"/>
<dbReference type="PROSITE" id="PS00028">
    <property type="entry name" value="ZINC_FINGER_C2H2_1"/>
    <property type="match status" value="2"/>
</dbReference>
<evidence type="ECO:0000256" key="3">
    <source>
        <dbReference type="ARBA" id="ARBA00022771"/>
    </source>
</evidence>
<gene>
    <name evidence="9" type="ORF">AFUS01_LOCUS13843</name>
</gene>
<dbReference type="OrthoDB" id="1306014at2759"/>
<keyword evidence="4" id="KW-0862">Zinc</keyword>
<evidence type="ECO:0000259" key="8">
    <source>
        <dbReference type="PROSITE" id="PS50808"/>
    </source>
</evidence>
<sequence>MGRKKKKQAKPWCWYCNREFEDEKILIQHQKAKHFKCHICHKKLYTGPGLIIHCMQVHKETVDKIPNALPHRNNIEIEIYGMEGIPDADIKEHEEQRRSGGKPSQASARDDSSDEEAVATKKPKVEPVPPAPAMPGAGPSGIFPQHMPPMMPMNPVQGQNGALPPQMGMPGMPMMMGHHRMPMNMMPMQNMFPGNPYMNMGMNPVQQMQLQQQMGLNPMMQGMMQIPVTGPNGNPAFLNRMRFQQPMLGQPQRQPLFPAAAAALVSVASSLPNSTLASTISAEFKPTESQINLPGGQPPLSSATPTLFPAYGGNNAGNMAGNPAGLPKETKLEATLASTPLVVPPGAGSKIIHPPEDISLEQRRAHMPKYGQPKVVSHSISAPPMLRTGTLPTNTDSSSATSNSNSQPGGNQFRPPPMGLPANPFGGNASSPPFQQGLMTQARF</sequence>
<evidence type="ECO:0000256" key="7">
    <source>
        <dbReference type="SAM" id="MobiDB-lite"/>
    </source>
</evidence>
<dbReference type="CDD" id="cd20908">
    <property type="entry name" value="SUF4-like"/>
    <property type="match status" value="1"/>
</dbReference>
<protein>
    <recommendedName>
        <fullName evidence="8">BED-type domain-containing protein</fullName>
    </recommendedName>
</protein>
<evidence type="ECO:0000313" key="10">
    <source>
        <dbReference type="Proteomes" id="UP000708208"/>
    </source>
</evidence>
<comment type="caution">
    <text evidence="9">The sequence shown here is derived from an EMBL/GenBank/DDBJ whole genome shotgun (WGS) entry which is preliminary data.</text>
</comment>
<accession>A0A8J2NZ93</accession>
<dbReference type="SMART" id="SM00355">
    <property type="entry name" value="ZnF_C2H2"/>
    <property type="match status" value="2"/>
</dbReference>